<sequence length="282" mass="29010">MTPDQRPAGAFSDPDLLRRIASALVLVPVAIAVAWFGGWPFAAFWLAAAIAVLWEWNRLVQTDAPPTLLAGEIAALIAAVVLIRYFLNPGFGLVALGIGTGFALAFSPAGVSRWAITGLVYAAAVVAGPVILRDDATYGFVAILWLFAVVWGTDVGAYFAGRAIGGPKLWPRLSPKKTWAGFIGGTLIGSALGCAIVKAAGLPVGLGLILVTLAVAALSQAGDLFESAVKRRFEAKDAGGLIPGHGGVMDRLDGFLVAAIVAALIGLARGGFANPAAGILIW</sequence>
<evidence type="ECO:0000256" key="16">
    <source>
        <dbReference type="ARBA" id="ARBA00023209"/>
    </source>
</evidence>
<dbReference type="GO" id="GO:0004605">
    <property type="term" value="F:phosphatidate cytidylyltransferase activity"/>
    <property type="evidence" value="ECO:0007669"/>
    <property type="project" value="UniProtKB-EC"/>
</dbReference>
<keyword evidence="14" id="KW-0443">Lipid metabolism</keyword>
<feature type="transmembrane region" description="Helical" evidence="19">
    <location>
        <begin position="206"/>
        <end position="225"/>
    </location>
</feature>
<evidence type="ECO:0000313" key="21">
    <source>
        <dbReference type="Proteomes" id="UP000298781"/>
    </source>
</evidence>
<proteinExistence type="inferred from homology"/>
<feature type="transmembrane region" description="Helical" evidence="19">
    <location>
        <begin position="179"/>
        <end position="200"/>
    </location>
</feature>
<keyword evidence="13 19" id="KW-1133">Transmembrane helix</keyword>
<dbReference type="PANTHER" id="PTHR46382:SF1">
    <property type="entry name" value="PHOSPHATIDATE CYTIDYLYLTRANSFERASE"/>
    <property type="match status" value="1"/>
</dbReference>
<evidence type="ECO:0000256" key="4">
    <source>
        <dbReference type="ARBA" id="ARBA00005189"/>
    </source>
</evidence>
<keyword evidence="11 18" id="KW-0812">Transmembrane</keyword>
<dbReference type="PANTHER" id="PTHR46382">
    <property type="entry name" value="PHOSPHATIDATE CYTIDYLYLTRANSFERASE"/>
    <property type="match status" value="1"/>
</dbReference>
<accession>A0A4D7B5Y9</accession>
<keyword evidence="15 19" id="KW-0472">Membrane</keyword>
<dbReference type="EMBL" id="CP039690">
    <property type="protein sequence ID" value="QCI68431.1"/>
    <property type="molecule type" value="Genomic_DNA"/>
</dbReference>
<dbReference type="InterPro" id="IPR000374">
    <property type="entry name" value="PC_trans"/>
</dbReference>
<keyword evidence="16" id="KW-0594">Phospholipid biosynthesis</keyword>
<evidence type="ECO:0000256" key="12">
    <source>
        <dbReference type="ARBA" id="ARBA00022695"/>
    </source>
</evidence>
<comment type="pathway">
    <text evidence="3 18">Phospholipid metabolism; CDP-diacylglycerol biosynthesis; CDP-diacylglycerol from sn-glycerol 3-phosphate: step 3/3.</text>
</comment>
<keyword evidence="10 18" id="KW-0808">Transferase</keyword>
<gene>
    <name evidence="20" type="ORF">E8M01_31905</name>
</gene>
<name>A0A4D7B5Y9_9HYPH</name>
<feature type="transmembrane region" description="Helical" evidence="19">
    <location>
        <begin position="89"/>
        <end position="107"/>
    </location>
</feature>
<evidence type="ECO:0000256" key="19">
    <source>
        <dbReference type="SAM" id="Phobius"/>
    </source>
</evidence>
<evidence type="ECO:0000256" key="7">
    <source>
        <dbReference type="ARBA" id="ARBA00019373"/>
    </source>
</evidence>
<evidence type="ECO:0000256" key="3">
    <source>
        <dbReference type="ARBA" id="ARBA00005119"/>
    </source>
</evidence>
<evidence type="ECO:0000256" key="11">
    <source>
        <dbReference type="ARBA" id="ARBA00022692"/>
    </source>
</evidence>
<evidence type="ECO:0000256" key="2">
    <source>
        <dbReference type="ARBA" id="ARBA00004651"/>
    </source>
</evidence>
<feature type="transmembrane region" description="Helical" evidence="19">
    <location>
        <begin position="114"/>
        <end position="132"/>
    </location>
</feature>
<keyword evidence="12 18" id="KW-0548">Nucleotidyltransferase</keyword>
<comment type="catalytic activity">
    <reaction evidence="1 18">
        <text>a 1,2-diacyl-sn-glycero-3-phosphate + CTP + H(+) = a CDP-1,2-diacyl-sn-glycerol + diphosphate</text>
        <dbReference type="Rhea" id="RHEA:16229"/>
        <dbReference type="ChEBI" id="CHEBI:15378"/>
        <dbReference type="ChEBI" id="CHEBI:33019"/>
        <dbReference type="ChEBI" id="CHEBI:37563"/>
        <dbReference type="ChEBI" id="CHEBI:58332"/>
        <dbReference type="ChEBI" id="CHEBI:58608"/>
        <dbReference type="EC" id="2.7.7.41"/>
    </reaction>
</comment>
<evidence type="ECO:0000256" key="18">
    <source>
        <dbReference type="RuleBase" id="RU003938"/>
    </source>
</evidence>
<feature type="transmembrane region" description="Helical" evidence="19">
    <location>
        <begin position="20"/>
        <end position="53"/>
    </location>
</feature>
<feature type="transmembrane region" description="Helical" evidence="19">
    <location>
        <begin position="65"/>
        <end position="83"/>
    </location>
</feature>
<keyword evidence="21" id="KW-1185">Reference proteome</keyword>
<keyword evidence="17" id="KW-1208">Phospholipid metabolism</keyword>
<dbReference type="GO" id="GO:0005886">
    <property type="term" value="C:plasma membrane"/>
    <property type="evidence" value="ECO:0007669"/>
    <property type="project" value="UniProtKB-SubCell"/>
</dbReference>
<comment type="pathway">
    <text evidence="4">Lipid metabolism.</text>
</comment>
<dbReference type="GO" id="GO:0016024">
    <property type="term" value="P:CDP-diacylglycerol biosynthetic process"/>
    <property type="evidence" value="ECO:0007669"/>
    <property type="project" value="UniProtKB-UniPathway"/>
</dbReference>
<evidence type="ECO:0000256" key="5">
    <source>
        <dbReference type="ARBA" id="ARBA00010185"/>
    </source>
</evidence>
<reference evidence="20 21" key="1">
    <citation type="submission" date="2019-04" db="EMBL/GenBank/DDBJ databases">
        <title>Phreatobacter aquaticus sp. nov.</title>
        <authorList>
            <person name="Choi A."/>
        </authorList>
    </citation>
    <scope>NUCLEOTIDE SEQUENCE [LARGE SCALE GENOMIC DNA]</scope>
    <source>
        <strain evidence="20 21">KCTC 52518</strain>
    </source>
</reference>
<dbReference type="UniPathway" id="UPA00557">
    <property type="reaction ID" value="UER00614"/>
</dbReference>
<feature type="transmembrane region" description="Helical" evidence="19">
    <location>
        <begin position="138"/>
        <end position="159"/>
    </location>
</feature>
<dbReference type="OrthoDB" id="9799199at2"/>
<evidence type="ECO:0000256" key="15">
    <source>
        <dbReference type="ARBA" id="ARBA00023136"/>
    </source>
</evidence>
<evidence type="ECO:0000313" key="20">
    <source>
        <dbReference type="EMBL" id="QCI68431.1"/>
    </source>
</evidence>
<keyword evidence="8" id="KW-1003">Cell membrane</keyword>
<evidence type="ECO:0000256" key="8">
    <source>
        <dbReference type="ARBA" id="ARBA00022475"/>
    </source>
</evidence>
<comment type="subcellular location">
    <subcellularLocation>
        <location evidence="2">Cell membrane</location>
        <topology evidence="2">Multi-pass membrane protein</topology>
    </subcellularLocation>
</comment>
<dbReference type="EC" id="2.7.7.41" evidence="6 18"/>
<evidence type="ECO:0000256" key="10">
    <source>
        <dbReference type="ARBA" id="ARBA00022679"/>
    </source>
</evidence>
<evidence type="ECO:0000256" key="13">
    <source>
        <dbReference type="ARBA" id="ARBA00022989"/>
    </source>
</evidence>
<keyword evidence="9" id="KW-0444">Lipid biosynthesis</keyword>
<comment type="similarity">
    <text evidence="5 18">Belongs to the CDS family.</text>
</comment>
<dbReference type="RefSeq" id="WP_136963850.1">
    <property type="nucleotide sequence ID" value="NZ_CP039690.1"/>
</dbReference>
<evidence type="ECO:0000256" key="6">
    <source>
        <dbReference type="ARBA" id="ARBA00012487"/>
    </source>
</evidence>
<dbReference type="Pfam" id="PF01148">
    <property type="entry name" value="CTP_transf_1"/>
    <property type="match status" value="1"/>
</dbReference>
<organism evidence="20 21">
    <name type="scientific">Phreatobacter stygius</name>
    <dbReference type="NCBI Taxonomy" id="1940610"/>
    <lineage>
        <taxon>Bacteria</taxon>
        <taxon>Pseudomonadati</taxon>
        <taxon>Pseudomonadota</taxon>
        <taxon>Alphaproteobacteria</taxon>
        <taxon>Hyphomicrobiales</taxon>
        <taxon>Phreatobacteraceae</taxon>
        <taxon>Phreatobacter</taxon>
    </lineage>
</organism>
<dbReference type="KEGG" id="pstg:E8M01_31905"/>
<dbReference type="Proteomes" id="UP000298781">
    <property type="component" value="Chromosome"/>
</dbReference>
<evidence type="ECO:0000256" key="1">
    <source>
        <dbReference type="ARBA" id="ARBA00001698"/>
    </source>
</evidence>
<feature type="transmembrane region" description="Helical" evidence="19">
    <location>
        <begin position="254"/>
        <end position="272"/>
    </location>
</feature>
<protein>
    <recommendedName>
        <fullName evidence="7 18">Phosphatidate cytidylyltransferase</fullName>
        <ecNumber evidence="6 18">2.7.7.41</ecNumber>
    </recommendedName>
</protein>
<dbReference type="PROSITE" id="PS01315">
    <property type="entry name" value="CDS"/>
    <property type="match status" value="1"/>
</dbReference>
<dbReference type="AlphaFoldDB" id="A0A4D7B5Y9"/>
<evidence type="ECO:0000256" key="14">
    <source>
        <dbReference type="ARBA" id="ARBA00023098"/>
    </source>
</evidence>
<evidence type="ECO:0000256" key="9">
    <source>
        <dbReference type="ARBA" id="ARBA00022516"/>
    </source>
</evidence>
<evidence type="ECO:0000256" key="17">
    <source>
        <dbReference type="ARBA" id="ARBA00023264"/>
    </source>
</evidence>